<dbReference type="EMBL" id="VIIS01000386">
    <property type="protein sequence ID" value="KAF0309606.1"/>
    <property type="molecule type" value="Genomic_DNA"/>
</dbReference>
<dbReference type="InterPro" id="IPR025451">
    <property type="entry name" value="DUF4211"/>
</dbReference>
<feature type="region of interest" description="Disordered" evidence="1">
    <location>
        <begin position="1"/>
        <end position="48"/>
    </location>
</feature>
<dbReference type="AlphaFoldDB" id="A0A6A4WQ57"/>
<dbReference type="OrthoDB" id="21499at2759"/>
<evidence type="ECO:0000313" key="3">
    <source>
        <dbReference type="EMBL" id="KAF0309606.1"/>
    </source>
</evidence>
<feature type="compositionally biased region" description="Low complexity" evidence="1">
    <location>
        <begin position="396"/>
        <end position="410"/>
    </location>
</feature>
<feature type="region of interest" description="Disordered" evidence="1">
    <location>
        <begin position="375"/>
        <end position="410"/>
    </location>
</feature>
<name>A0A6A4WQ57_AMPAM</name>
<dbReference type="GO" id="GO:0005634">
    <property type="term" value="C:nucleus"/>
    <property type="evidence" value="ECO:0007669"/>
    <property type="project" value="TreeGrafter"/>
</dbReference>
<dbReference type="PANTHER" id="PTHR14689:SF0">
    <property type="entry name" value="COILED-COIL DOMAIN-CONTAINING PROTEIN 82"/>
    <property type="match status" value="1"/>
</dbReference>
<dbReference type="Pfam" id="PF13926">
    <property type="entry name" value="DUF4211"/>
    <property type="match status" value="1"/>
</dbReference>
<organism evidence="3 4">
    <name type="scientific">Amphibalanus amphitrite</name>
    <name type="common">Striped barnacle</name>
    <name type="synonym">Balanus amphitrite</name>
    <dbReference type="NCBI Taxonomy" id="1232801"/>
    <lineage>
        <taxon>Eukaryota</taxon>
        <taxon>Metazoa</taxon>
        <taxon>Ecdysozoa</taxon>
        <taxon>Arthropoda</taxon>
        <taxon>Crustacea</taxon>
        <taxon>Multicrustacea</taxon>
        <taxon>Cirripedia</taxon>
        <taxon>Thoracica</taxon>
        <taxon>Thoracicalcarea</taxon>
        <taxon>Balanomorpha</taxon>
        <taxon>Balanoidea</taxon>
        <taxon>Balanidae</taxon>
        <taxon>Amphibalaninae</taxon>
        <taxon>Amphibalanus</taxon>
    </lineage>
</organism>
<reference evidence="3 4" key="1">
    <citation type="submission" date="2019-07" db="EMBL/GenBank/DDBJ databases">
        <title>Draft genome assembly of a fouling barnacle, Amphibalanus amphitrite (Darwin, 1854): The first reference genome for Thecostraca.</title>
        <authorList>
            <person name="Kim W."/>
        </authorList>
    </citation>
    <scope>NUCLEOTIDE SEQUENCE [LARGE SCALE GENOMIC DNA]</scope>
    <source>
        <strain evidence="3">SNU_AA5</strain>
        <tissue evidence="3">Soma without cirri and trophi</tissue>
    </source>
</reference>
<evidence type="ECO:0000256" key="1">
    <source>
        <dbReference type="SAM" id="MobiDB-lite"/>
    </source>
</evidence>
<keyword evidence="4" id="KW-1185">Reference proteome</keyword>
<evidence type="ECO:0000259" key="2">
    <source>
        <dbReference type="Pfam" id="PF13926"/>
    </source>
</evidence>
<gene>
    <name evidence="3" type="primary">qser1_0</name>
    <name evidence="3" type="ORF">FJT64_019283</name>
</gene>
<accession>A0A6A4WQ57</accession>
<sequence>MGSSDDDSDRKTSGGASRRGRPAGSRGRGGASSGNSSSSSGGGGVTSYKIPEDIAAKVNAPRTSSEQSRNSAGLKTGDFLISVEDINLETPPIWRIDGKFLIQKYEPIKGKGQRLYKNMGTYMSWAADTEKFRPVSVRYHQMGRTETIVELLDNPHSSTFNLSKMLSIEETSKYLDNFEIFIQTLVSQALDPNFLVEITQEGDEYFMKNVAIVQEANLTRKNKIMELKSWDESTQEELDSLPVLELVLLRNVPPSECAVCHQTANARLVQIYGRPYDPSTLLIQENVPTPGKRQHNMCSFCAGLADLYNKVQHLTYHLYLRCCEKVTLRKKESADDDTTLILNDILADEKWLSKAFSDVQHIWGDVDQIYAAAKEEQEGGKAASPGKAATSGKAGTSGKAASSTEKTASA</sequence>
<proteinExistence type="predicted"/>
<dbReference type="Proteomes" id="UP000440578">
    <property type="component" value="Unassembled WGS sequence"/>
</dbReference>
<dbReference type="PANTHER" id="PTHR14689">
    <property type="entry name" value="PHORBOL-ESTER_DAG-TYPE DOMAIN-CONTAINING PROTEIN"/>
    <property type="match status" value="1"/>
</dbReference>
<evidence type="ECO:0000313" key="4">
    <source>
        <dbReference type="Proteomes" id="UP000440578"/>
    </source>
</evidence>
<comment type="caution">
    <text evidence="3">The sequence shown here is derived from an EMBL/GenBank/DDBJ whole genome shotgun (WGS) entry which is preliminary data.</text>
</comment>
<feature type="domain" description="DUF4211" evidence="2">
    <location>
        <begin position="161"/>
        <end position="281"/>
    </location>
</feature>
<protein>
    <submittedName>
        <fullName evidence="3">Glutamine and serine-rich protein 1</fullName>
    </submittedName>
</protein>